<dbReference type="Pfam" id="PF14496">
    <property type="entry name" value="NEL"/>
    <property type="match status" value="1"/>
</dbReference>
<evidence type="ECO:0000256" key="8">
    <source>
        <dbReference type="ARBA" id="ARBA00022786"/>
    </source>
</evidence>
<evidence type="ECO:0000256" key="2">
    <source>
        <dbReference type="ARBA" id="ARBA00004613"/>
    </source>
</evidence>
<feature type="active site" description="Glycyl thioester intermediate" evidence="11">
    <location>
        <position position="403"/>
    </location>
</feature>
<comment type="PTM">
    <text evidence="11">Ubiquitinated in the presence of host E1 ubiquitin-activating enzyme, E2 ubiquitin-conjugating enzyme and ubiquitin.</text>
</comment>
<name>A0A4Q0SFG7_9BRAD</name>
<evidence type="ECO:0000256" key="1">
    <source>
        <dbReference type="ARBA" id="ARBA00004192"/>
    </source>
</evidence>
<keyword evidence="4 11" id="KW-0964">Secreted</keyword>
<protein>
    <submittedName>
        <fullName evidence="14">E3 ubiquitin--protein ligase</fullName>
    </submittedName>
</protein>
<dbReference type="EMBL" id="LBJM01000062">
    <property type="protein sequence ID" value="RXH38203.1"/>
    <property type="molecule type" value="Genomic_DNA"/>
</dbReference>
<keyword evidence="9 11" id="KW-0832">Ubl conjugation</keyword>
<dbReference type="Gene3D" id="1.20.1270.130">
    <property type="entry name" value="Shigella T3SS effector IpaH domain"/>
    <property type="match status" value="1"/>
</dbReference>
<comment type="caution">
    <text evidence="14">The sequence shown here is derived from an EMBL/GenBank/DDBJ whole genome shotgun (WGS) entry which is preliminary data.</text>
</comment>
<evidence type="ECO:0000313" key="14">
    <source>
        <dbReference type="EMBL" id="RXH38203.1"/>
    </source>
</evidence>
<dbReference type="PANTHER" id="PTHR47114">
    <property type="match status" value="1"/>
</dbReference>
<comment type="subcellular location">
    <subcellularLocation>
        <location evidence="1">Host cytoplasm</location>
    </subcellularLocation>
    <subcellularLocation>
        <location evidence="2">Secreted</location>
    </subcellularLocation>
</comment>
<evidence type="ECO:0000256" key="11">
    <source>
        <dbReference type="PROSITE-ProRule" id="PRU01398"/>
    </source>
</evidence>
<feature type="region of interest" description="Disordered" evidence="12">
    <location>
        <begin position="1"/>
        <end position="88"/>
    </location>
</feature>
<dbReference type="SUPFAM" id="SSF52058">
    <property type="entry name" value="L domain-like"/>
    <property type="match status" value="1"/>
</dbReference>
<dbReference type="InterPro" id="IPR029487">
    <property type="entry name" value="NEL_dom"/>
</dbReference>
<dbReference type="GO" id="GO:0004842">
    <property type="term" value="F:ubiquitin-protein transferase activity"/>
    <property type="evidence" value="ECO:0007669"/>
    <property type="project" value="UniProtKB-UniRule"/>
</dbReference>
<dbReference type="GO" id="GO:0005576">
    <property type="term" value="C:extracellular region"/>
    <property type="evidence" value="ECO:0007669"/>
    <property type="project" value="UniProtKB-SubCell"/>
</dbReference>
<accession>A0A4Q0SFG7</accession>
<evidence type="ECO:0000313" key="15">
    <source>
        <dbReference type="Proteomes" id="UP000290565"/>
    </source>
</evidence>
<dbReference type="Gene3D" id="3.80.10.10">
    <property type="entry name" value="Ribonuclease Inhibitor"/>
    <property type="match status" value="1"/>
</dbReference>
<dbReference type="InterPro" id="IPR032675">
    <property type="entry name" value="LRR_dom_sf"/>
</dbReference>
<keyword evidence="10 11" id="KW-1035">Host cytoplasm</keyword>
<organism evidence="14 15">
    <name type="scientific">Bradyrhizobium zhanjiangense</name>
    <dbReference type="NCBI Taxonomy" id="1325107"/>
    <lineage>
        <taxon>Bacteria</taxon>
        <taxon>Pseudomonadati</taxon>
        <taxon>Pseudomonadota</taxon>
        <taxon>Alphaproteobacteria</taxon>
        <taxon>Hyphomicrobiales</taxon>
        <taxon>Nitrobacteraceae</taxon>
        <taxon>Bradyrhizobium</taxon>
    </lineage>
</organism>
<dbReference type="Gene3D" id="1.20.58.90">
    <property type="match status" value="1"/>
</dbReference>
<evidence type="ECO:0000256" key="6">
    <source>
        <dbReference type="ARBA" id="ARBA00022679"/>
    </source>
</evidence>
<dbReference type="InterPro" id="IPR051071">
    <property type="entry name" value="LRR-bact_E3_ubiq_ligases"/>
</dbReference>
<feature type="domain" description="NEL" evidence="13">
    <location>
        <begin position="322"/>
        <end position="627"/>
    </location>
</feature>
<evidence type="ECO:0000259" key="13">
    <source>
        <dbReference type="PROSITE" id="PS52053"/>
    </source>
</evidence>
<dbReference type="GO" id="GO:0016567">
    <property type="term" value="P:protein ubiquitination"/>
    <property type="evidence" value="ECO:0007669"/>
    <property type="project" value="InterPro"/>
</dbReference>
<dbReference type="Gene3D" id="1.20.58.360">
    <property type="entry name" value="Shigella T3SS effector IpaH defines"/>
    <property type="match status" value="1"/>
</dbReference>
<dbReference type="SMART" id="SM00369">
    <property type="entry name" value="LRR_TYP"/>
    <property type="match status" value="5"/>
</dbReference>
<dbReference type="PROSITE" id="PS51450">
    <property type="entry name" value="LRR"/>
    <property type="match status" value="3"/>
</dbReference>
<reference evidence="14 15" key="1">
    <citation type="submission" date="2015-04" db="EMBL/GenBank/DDBJ databases">
        <title>Comparative genomics of rhizobia nodulating Arachis hypogaea in China.</title>
        <authorList>
            <person name="Li Y."/>
        </authorList>
    </citation>
    <scope>NUCLEOTIDE SEQUENCE [LARGE SCALE GENOMIC DNA]</scope>
    <source>
        <strain evidence="14 15">CCBAU 51787</strain>
    </source>
</reference>
<keyword evidence="8 11" id="KW-0833">Ubl conjugation pathway</keyword>
<keyword evidence="6 11" id="KW-0808">Transferase</keyword>
<proteinExistence type="inferred from homology"/>
<dbReference type="SMART" id="SM00364">
    <property type="entry name" value="LRR_BAC"/>
    <property type="match status" value="8"/>
</dbReference>
<dbReference type="Proteomes" id="UP000290565">
    <property type="component" value="Unassembled WGS sequence"/>
</dbReference>
<sequence>MNTERAQLGAGTPAETSESETSQPGSSAAAQWAEALTEADASAADPASSQDQVLAGRAAEEGQGGGGNRQEAASRARAWGQTGDVDEPLDLSSLSLTALSVPLPPELRRLNVENNQLTSLPELPADLQRLNASNNRLTSLPDLPAGLRRLYAVGNGLTSLPADLPLGLRRLRVDNNQLTSLPDTLPATLQELDASRNRLTDLPDLPAGLQRLNVDHNQLTNLPEPLPAQLEWFSAINNQLTGLPDPVPAALLWLGASNNQLTSVPQTLLTQMGRGSSVDLENNPLPELLQTNLLTAMQAGDYAGPQIFLPMAEGAVAIEPRPLHEVVADWLENDPETVAAWRGFAHEQGAQDYARFLDRLRGTVNYGNDAFRLRVAEDLRQAAASPRLREQFFTLASEATASCEDRITLTWNGMQTARLNADIENGAYDGRLDELLQHGRVMFRLQALDGIARETVNSLRAANADADIEAGADADSDTDTDTDPDADIDEIEVYLAYQTQLREPLELRHVAPDMRFLNISHVTEDDVARAAMSVRDQEATGFRNYLLTRWQPWETVLVRIRPELEQQLVHAMGEEFQTRLDRALAEHGLTGDPDAERELGSQIRSDIARDIRGAVTREVLKPYGLEL</sequence>
<comment type="similarity">
    <text evidence="3 11">Belongs to the LRR-containing bacterial E3 ligase family.</text>
</comment>
<evidence type="ECO:0000256" key="9">
    <source>
        <dbReference type="ARBA" id="ARBA00022843"/>
    </source>
</evidence>
<keyword evidence="5" id="KW-0433">Leucine-rich repeat</keyword>
<gene>
    <name evidence="14" type="ORF">XH94_23335</name>
</gene>
<evidence type="ECO:0000256" key="3">
    <source>
        <dbReference type="ARBA" id="ARBA00009868"/>
    </source>
</evidence>
<dbReference type="InterPro" id="IPR003591">
    <property type="entry name" value="Leu-rich_rpt_typical-subtyp"/>
</dbReference>
<evidence type="ECO:0000256" key="12">
    <source>
        <dbReference type="SAM" id="MobiDB-lite"/>
    </source>
</evidence>
<dbReference type="PROSITE" id="PS52053">
    <property type="entry name" value="NEL"/>
    <property type="match status" value="1"/>
</dbReference>
<dbReference type="AlphaFoldDB" id="A0A4Q0SFG7"/>
<evidence type="ECO:0000256" key="5">
    <source>
        <dbReference type="ARBA" id="ARBA00022614"/>
    </source>
</evidence>
<evidence type="ECO:0000256" key="10">
    <source>
        <dbReference type="ARBA" id="ARBA00023200"/>
    </source>
</evidence>
<keyword evidence="7" id="KW-0677">Repeat</keyword>
<evidence type="ECO:0000256" key="4">
    <source>
        <dbReference type="ARBA" id="ARBA00022525"/>
    </source>
</evidence>
<dbReference type="RefSeq" id="WP_128946032.1">
    <property type="nucleotide sequence ID" value="NZ_LBJM01000062.1"/>
</dbReference>
<dbReference type="GO" id="GO:0030430">
    <property type="term" value="C:host cell cytoplasm"/>
    <property type="evidence" value="ECO:0007669"/>
    <property type="project" value="UniProtKB-SubCell"/>
</dbReference>
<feature type="compositionally biased region" description="Low complexity" evidence="12">
    <location>
        <begin position="28"/>
        <end position="57"/>
    </location>
</feature>
<dbReference type="PANTHER" id="PTHR47114:SF2">
    <property type="entry name" value="OLIGODENDROCYTE-MYELIN GLYCOPROTEIN"/>
    <property type="match status" value="1"/>
</dbReference>
<dbReference type="InterPro" id="IPR001611">
    <property type="entry name" value="Leu-rich_rpt"/>
</dbReference>
<feature type="compositionally biased region" description="Polar residues" evidence="12">
    <location>
        <begin position="14"/>
        <end position="26"/>
    </location>
</feature>
<evidence type="ECO:0000256" key="7">
    <source>
        <dbReference type="ARBA" id="ARBA00022737"/>
    </source>
</evidence>